<reference evidence="2" key="1">
    <citation type="submission" date="2022-07" db="EMBL/GenBank/DDBJ databases">
        <title>Enhanced cultured diversity of the mouse gut microbiota enables custom-made synthetic communities.</title>
        <authorList>
            <person name="Afrizal A."/>
        </authorList>
    </citation>
    <scope>NUCLEOTIDE SEQUENCE</scope>
    <source>
        <strain evidence="2">DSM 28593</strain>
    </source>
</reference>
<organism evidence="2 3">
    <name type="scientific">Irregularibacter muris</name>
    <dbReference type="NCBI Taxonomy" id="1796619"/>
    <lineage>
        <taxon>Bacteria</taxon>
        <taxon>Bacillati</taxon>
        <taxon>Bacillota</taxon>
        <taxon>Clostridia</taxon>
        <taxon>Eubacteriales</taxon>
        <taxon>Eubacteriaceae</taxon>
        <taxon>Irregularibacter</taxon>
    </lineage>
</organism>
<dbReference type="Gene3D" id="2.30.110.10">
    <property type="entry name" value="Electron Transport, Fmn-binding Protein, Chain A"/>
    <property type="match status" value="1"/>
</dbReference>
<proteinExistence type="predicted"/>
<keyword evidence="3" id="KW-1185">Reference proteome</keyword>
<accession>A0AAE3HJ34</accession>
<sequence length="164" mass="19040">MENKKMSFEQLEHHIEKFLKEHKSASIATCMNEIPRSSPVQYYLGEELNIYIPSAGGEKFKAIEKNPKVCLLVNTEYVDYRKIKGVQIFGQARTSLEDKGLIEEAKKYIAHAHLLEEEKLQVIKIIPEEIIYLDAIDRGDRTKQVLKLMDKQVTIQKDDMLVYL</sequence>
<protein>
    <submittedName>
        <fullName evidence="2">Pyridoxamine 5'-phosphate oxidase family protein</fullName>
    </submittedName>
</protein>
<name>A0AAE3HJ34_9FIRM</name>
<comment type="caution">
    <text evidence="2">The sequence shown here is derived from an EMBL/GenBank/DDBJ whole genome shotgun (WGS) entry which is preliminary data.</text>
</comment>
<dbReference type="Proteomes" id="UP001205748">
    <property type="component" value="Unassembled WGS sequence"/>
</dbReference>
<evidence type="ECO:0000259" key="1">
    <source>
        <dbReference type="Pfam" id="PF01243"/>
    </source>
</evidence>
<dbReference type="EMBL" id="JANKAS010000019">
    <property type="protein sequence ID" value="MCR1900118.1"/>
    <property type="molecule type" value="Genomic_DNA"/>
</dbReference>
<dbReference type="InterPro" id="IPR012349">
    <property type="entry name" value="Split_barrel_FMN-bd"/>
</dbReference>
<evidence type="ECO:0000313" key="2">
    <source>
        <dbReference type="EMBL" id="MCR1900118.1"/>
    </source>
</evidence>
<gene>
    <name evidence="2" type="ORF">NSA47_14205</name>
</gene>
<dbReference type="InterPro" id="IPR011576">
    <property type="entry name" value="Pyridox_Oxase_N"/>
</dbReference>
<dbReference type="AlphaFoldDB" id="A0AAE3HJ34"/>
<feature type="domain" description="Pyridoxamine 5'-phosphate oxidase N-terminal" evidence="1">
    <location>
        <begin position="11"/>
        <end position="132"/>
    </location>
</feature>
<dbReference type="Pfam" id="PF01243">
    <property type="entry name" value="PNPOx_N"/>
    <property type="match status" value="1"/>
</dbReference>
<dbReference type="RefSeq" id="WP_257533117.1">
    <property type="nucleotide sequence ID" value="NZ_JANKAS010000019.1"/>
</dbReference>
<dbReference type="SUPFAM" id="SSF50475">
    <property type="entry name" value="FMN-binding split barrel"/>
    <property type="match status" value="1"/>
</dbReference>
<evidence type="ECO:0000313" key="3">
    <source>
        <dbReference type="Proteomes" id="UP001205748"/>
    </source>
</evidence>